<dbReference type="EMBL" id="JACIJI010000004">
    <property type="protein sequence ID" value="MBB5719346.1"/>
    <property type="molecule type" value="Genomic_DNA"/>
</dbReference>
<comment type="caution">
    <text evidence="2">The sequence shown here is derived from an EMBL/GenBank/DDBJ whole genome shotgun (WGS) entry which is preliminary data.</text>
</comment>
<evidence type="ECO:0000313" key="2">
    <source>
        <dbReference type="EMBL" id="MBB5719346.1"/>
    </source>
</evidence>
<dbReference type="RefSeq" id="WP_184004020.1">
    <property type="nucleotide sequence ID" value="NZ_BAABIF010000001.1"/>
</dbReference>
<gene>
    <name evidence="2" type="ORF">FHR23_002287</name>
</gene>
<sequence length="268" mass="27879">MTGIRSEDSRRRGWIVAVAVGVIALLIAGGLLLWYHRDGATPAGQTAPTPVASATPSPVTGVKAMAPADQLALATKAVFGKTSGITRTVNGDQRDIKPVKLFWQGDQAILLTEASIPDGCHACAGSLGVYYLAPQGDGFTVVQRHPGAVQGSDWGQPPTAWRVSDKFGPTPVIYAERGGTNQGYTCGNFTLTALGAGGPAVVATAPLTYSNEGSILGTTKISLTGAITNIVPDKSFDVHYTGTSDFTEHYALRGGDYFLQGQSQVPAC</sequence>
<keyword evidence="1" id="KW-1133">Transmembrane helix</keyword>
<dbReference type="Proteomes" id="UP000554342">
    <property type="component" value="Unassembled WGS sequence"/>
</dbReference>
<feature type="transmembrane region" description="Helical" evidence="1">
    <location>
        <begin position="12"/>
        <end position="35"/>
    </location>
</feature>
<reference evidence="2 3" key="1">
    <citation type="submission" date="2020-08" db="EMBL/GenBank/DDBJ databases">
        <title>Genomic Encyclopedia of Type Strains, Phase IV (KMG-IV): sequencing the most valuable type-strain genomes for metagenomic binning, comparative biology and taxonomic classification.</title>
        <authorList>
            <person name="Goeker M."/>
        </authorList>
    </citation>
    <scope>NUCLEOTIDE SEQUENCE [LARGE SCALE GENOMIC DNA]</scope>
    <source>
        <strain evidence="2 3">DSM 27203</strain>
    </source>
</reference>
<organism evidence="2 3">
    <name type="scientific">Stakelama sediminis</name>
    <dbReference type="NCBI Taxonomy" id="463200"/>
    <lineage>
        <taxon>Bacteria</taxon>
        <taxon>Pseudomonadati</taxon>
        <taxon>Pseudomonadota</taxon>
        <taxon>Alphaproteobacteria</taxon>
        <taxon>Sphingomonadales</taxon>
        <taxon>Sphingomonadaceae</taxon>
        <taxon>Stakelama</taxon>
    </lineage>
</organism>
<keyword evidence="1" id="KW-0472">Membrane</keyword>
<dbReference type="AlphaFoldDB" id="A0A840Z0V3"/>
<keyword evidence="3" id="KW-1185">Reference proteome</keyword>
<evidence type="ECO:0000256" key="1">
    <source>
        <dbReference type="SAM" id="Phobius"/>
    </source>
</evidence>
<evidence type="ECO:0000313" key="3">
    <source>
        <dbReference type="Proteomes" id="UP000554342"/>
    </source>
</evidence>
<accession>A0A840Z0V3</accession>
<name>A0A840Z0V3_9SPHN</name>
<proteinExistence type="predicted"/>
<protein>
    <submittedName>
        <fullName evidence="2">Uncharacterized protein</fullName>
    </submittedName>
</protein>
<keyword evidence="1" id="KW-0812">Transmembrane</keyword>